<accession>A0A7S3I1E1</accession>
<dbReference type="EMBL" id="HBIE01019714">
    <property type="protein sequence ID" value="CAE0311127.1"/>
    <property type="molecule type" value="Transcribed_RNA"/>
</dbReference>
<evidence type="ECO:0000256" key="2">
    <source>
        <dbReference type="ARBA" id="ARBA00022840"/>
    </source>
</evidence>
<evidence type="ECO:0000259" key="3">
    <source>
        <dbReference type="Pfam" id="PF00501"/>
    </source>
</evidence>
<dbReference type="GO" id="GO:0016020">
    <property type="term" value="C:membrane"/>
    <property type="evidence" value="ECO:0007669"/>
    <property type="project" value="TreeGrafter"/>
</dbReference>
<dbReference type="Pfam" id="PF00501">
    <property type="entry name" value="AMP-binding"/>
    <property type="match status" value="1"/>
</dbReference>
<dbReference type="GO" id="GO:0005783">
    <property type="term" value="C:endoplasmic reticulum"/>
    <property type="evidence" value="ECO:0007669"/>
    <property type="project" value="TreeGrafter"/>
</dbReference>
<organism evidence="4">
    <name type="scientific">Favella ehrenbergii</name>
    <dbReference type="NCBI Taxonomy" id="182087"/>
    <lineage>
        <taxon>Eukaryota</taxon>
        <taxon>Sar</taxon>
        <taxon>Alveolata</taxon>
        <taxon>Ciliophora</taxon>
        <taxon>Intramacronucleata</taxon>
        <taxon>Spirotrichea</taxon>
        <taxon>Choreotrichia</taxon>
        <taxon>Tintinnida</taxon>
        <taxon>Xystonellidae</taxon>
        <taxon>Favella</taxon>
    </lineage>
</organism>
<evidence type="ECO:0000256" key="1">
    <source>
        <dbReference type="ARBA" id="ARBA00022741"/>
    </source>
</evidence>
<gene>
    <name evidence="4" type="ORF">FEHR0123_LOCUS6045</name>
</gene>
<feature type="domain" description="AMP-dependent synthetase/ligase" evidence="3">
    <location>
        <begin position="5"/>
        <end position="104"/>
    </location>
</feature>
<evidence type="ECO:0000313" key="4">
    <source>
        <dbReference type="EMBL" id="CAE0311127.1"/>
    </source>
</evidence>
<dbReference type="Gene3D" id="3.40.50.12780">
    <property type="entry name" value="N-terminal domain of ligase-like"/>
    <property type="match status" value="1"/>
</dbReference>
<name>A0A7S3I1E1_9SPIT</name>
<keyword evidence="1" id="KW-0547">Nucleotide-binding</keyword>
<dbReference type="PANTHER" id="PTHR43272">
    <property type="entry name" value="LONG-CHAIN-FATTY-ACID--COA LIGASE"/>
    <property type="match status" value="1"/>
</dbReference>
<protein>
    <recommendedName>
        <fullName evidence="3">AMP-dependent synthetase/ligase domain-containing protein</fullName>
    </recommendedName>
</protein>
<dbReference type="AlphaFoldDB" id="A0A7S3I1E1"/>
<dbReference type="InterPro" id="IPR000873">
    <property type="entry name" value="AMP-dep_synth/lig_dom"/>
</dbReference>
<dbReference type="GO" id="GO:0004467">
    <property type="term" value="F:long-chain fatty acid-CoA ligase activity"/>
    <property type="evidence" value="ECO:0007669"/>
    <property type="project" value="TreeGrafter"/>
</dbReference>
<reference evidence="4" key="1">
    <citation type="submission" date="2021-01" db="EMBL/GenBank/DDBJ databases">
        <authorList>
            <person name="Corre E."/>
            <person name="Pelletier E."/>
            <person name="Niang G."/>
            <person name="Scheremetjew M."/>
            <person name="Finn R."/>
            <person name="Kale V."/>
            <person name="Holt S."/>
            <person name="Cochrane G."/>
            <person name="Meng A."/>
            <person name="Brown T."/>
            <person name="Cohen L."/>
        </authorList>
    </citation>
    <scope>NUCLEOTIDE SEQUENCE</scope>
    <source>
        <strain evidence="4">Fehren 1</strain>
    </source>
</reference>
<proteinExistence type="predicted"/>
<dbReference type="SUPFAM" id="SSF56801">
    <property type="entry name" value="Acetyl-CoA synthetase-like"/>
    <property type="match status" value="1"/>
</dbReference>
<dbReference type="GO" id="GO:0005524">
    <property type="term" value="F:ATP binding"/>
    <property type="evidence" value="ECO:0007669"/>
    <property type="project" value="UniProtKB-KW"/>
</dbReference>
<sequence>MRALLGGQVRFMVTGSAPIEKQVIDFLKIVFSCPIVEGYGLTESSAGSCVADVDDNLTGHVGGPFECNKIRLKDIPEMSYMSSDKPYPRGEICMYGPSIFSGYYKRPDKTAEAFDAEGWFLTGDVAQIYPNGSIKIIDRSKNIFKLSQGEYIAPEKIEQIMNMSPLIAQMFLYGDSFKNVCVAVIVPEESEAQKWATANGVSGSFAELCEDAGLKKAVQEEILKLATANKLSSLEKPKEFILHADLFSAENNILTPTFKLKRNVAKEVFMKQIGQMYEKVEAAEAARAAGSKA</sequence>
<dbReference type="PANTHER" id="PTHR43272:SF33">
    <property type="entry name" value="AMP-BINDING DOMAIN-CONTAINING PROTEIN-RELATED"/>
    <property type="match status" value="1"/>
</dbReference>
<dbReference type="InterPro" id="IPR042099">
    <property type="entry name" value="ANL_N_sf"/>
</dbReference>
<keyword evidence="2" id="KW-0067">ATP-binding</keyword>